<dbReference type="InterPro" id="IPR018313">
    <property type="entry name" value="SBP_3_CS"/>
</dbReference>
<reference evidence="8 9" key="1">
    <citation type="submission" date="2021-08" db="EMBL/GenBank/DDBJ databases">
        <title>Draft genome sequence of Spirulina subsalsa with high tolerance to salinity and hype-accumulation of phycocyanin.</title>
        <authorList>
            <person name="Pei H."/>
            <person name="Jiang L."/>
        </authorList>
    </citation>
    <scope>NUCLEOTIDE SEQUENCE [LARGE SCALE GENOMIC DNA]</scope>
    <source>
        <strain evidence="8 9">FACHB-351</strain>
    </source>
</reference>
<dbReference type="PROSITE" id="PS01039">
    <property type="entry name" value="SBP_BACTERIAL_3"/>
    <property type="match status" value="1"/>
</dbReference>
<proteinExistence type="inferred from homology"/>
<evidence type="ECO:0000256" key="4">
    <source>
        <dbReference type="RuleBase" id="RU003744"/>
    </source>
</evidence>
<comment type="subcellular location">
    <subcellularLocation>
        <location evidence="1">Cell envelope</location>
    </subcellularLocation>
</comment>
<dbReference type="InterPro" id="IPR001638">
    <property type="entry name" value="Solute-binding_3/MltF_N"/>
</dbReference>
<evidence type="ECO:0000259" key="6">
    <source>
        <dbReference type="SMART" id="SM00062"/>
    </source>
</evidence>
<evidence type="ECO:0000256" key="3">
    <source>
        <dbReference type="ARBA" id="ARBA00022729"/>
    </source>
</evidence>
<evidence type="ECO:0000313" key="8">
    <source>
        <dbReference type="EMBL" id="MCW6037821.1"/>
    </source>
</evidence>
<dbReference type="Gene3D" id="3.40.190.10">
    <property type="entry name" value="Periplasmic binding protein-like II"/>
    <property type="match status" value="2"/>
</dbReference>
<dbReference type="Proteomes" id="UP001526426">
    <property type="component" value="Unassembled WGS sequence"/>
</dbReference>
<feature type="domain" description="Ionotropic glutamate receptor C-terminal" evidence="7">
    <location>
        <begin position="28"/>
        <end position="243"/>
    </location>
</feature>
<sequence>MKSFKTFLSLVIITVLSCVLFAACSPKTLVMGTSADYPPYEFKEQSGEIVGFDVDIARRLAEKLKFTLEIEDMNFDNLIPALTEGTVDFVMAGMSPTEERKQQVNFTEIYYKGSSILLTRRGSNFTLGDNAPGAKIGAQKGSTQASAVGKLEGIELVEMDRIGNLIQGVKENQLQGAVIEATVAQTYAASNPDLDFSVPFDTGSQGSAIALPKDSPHLESFNKALREMEENGEITELIRKWFG</sequence>
<dbReference type="SUPFAM" id="SSF53850">
    <property type="entry name" value="Periplasmic binding protein-like II"/>
    <property type="match status" value="1"/>
</dbReference>
<gene>
    <name evidence="8" type="ORF">K4A83_16300</name>
</gene>
<dbReference type="Pfam" id="PF00497">
    <property type="entry name" value="SBP_bac_3"/>
    <property type="match status" value="1"/>
</dbReference>
<protein>
    <submittedName>
        <fullName evidence="8">Transporter substrate-binding domain-containing protein</fullName>
    </submittedName>
</protein>
<accession>A0ABT3L8I4</accession>
<keyword evidence="9" id="KW-1185">Reference proteome</keyword>
<feature type="domain" description="Solute-binding protein family 3/N-terminal" evidence="6">
    <location>
        <begin position="28"/>
        <end position="243"/>
    </location>
</feature>
<keyword evidence="3 5" id="KW-0732">Signal</keyword>
<dbReference type="PANTHER" id="PTHR35936:SF17">
    <property type="entry name" value="ARGININE-BINDING EXTRACELLULAR PROTEIN ARTP"/>
    <property type="match status" value="1"/>
</dbReference>
<name>A0ABT3L8I4_9CYAN</name>
<evidence type="ECO:0000313" key="9">
    <source>
        <dbReference type="Proteomes" id="UP001526426"/>
    </source>
</evidence>
<dbReference type="InterPro" id="IPR001320">
    <property type="entry name" value="Iontro_rcpt_C"/>
</dbReference>
<dbReference type="PANTHER" id="PTHR35936">
    <property type="entry name" value="MEMBRANE-BOUND LYTIC MUREIN TRANSGLYCOSYLASE F"/>
    <property type="match status" value="1"/>
</dbReference>
<evidence type="ECO:0000259" key="7">
    <source>
        <dbReference type="SMART" id="SM00079"/>
    </source>
</evidence>
<evidence type="ECO:0000256" key="1">
    <source>
        <dbReference type="ARBA" id="ARBA00004196"/>
    </source>
</evidence>
<dbReference type="PROSITE" id="PS51257">
    <property type="entry name" value="PROKAR_LIPOPROTEIN"/>
    <property type="match status" value="1"/>
</dbReference>
<comment type="caution">
    <text evidence="8">The sequence shown here is derived from an EMBL/GenBank/DDBJ whole genome shotgun (WGS) entry which is preliminary data.</text>
</comment>
<dbReference type="EMBL" id="JAIHOM010000091">
    <property type="protein sequence ID" value="MCW6037821.1"/>
    <property type="molecule type" value="Genomic_DNA"/>
</dbReference>
<dbReference type="RefSeq" id="WP_265265692.1">
    <property type="nucleotide sequence ID" value="NZ_JAIHOM010000091.1"/>
</dbReference>
<dbReference type="SMART" id="SM00062">
    <property type="entry name" value="PBPb"/>
    <property type="match status" value="1"/>
</dbReference>
<comment type="similarity">
    <text evidence="2 4">Belongs to the bacterial solute-binding protein 3 family.</text>
</comment>
<feature type="signal peptide" evidence="5">
    <location>
        <begin position="1"/>
        <end position="22"/>
    </location>
</feature>
<organism evidence="8 9">
    <name type="scientific">Spirulina subsalsa FACHB-351</name>
    <dbReference type="NCBI Taxonomy" id="234711"/>
    <lineage>
        <taxon>Bacteria</taxon>
        <taxon>Bacillati</taxon>
        <taxon>Cyanobacteriota</taxon>
        <taxon>Cyanophyceae</taxon>
        <taxon>Spirulinales</taxon>
        <taxon>Spirulinaceae</taxon>
        <taxon>Spirulina</taxon>
    </lineage>
</organism>
<evidence type="ECO:0000256" key="5">
    <source>
        <dbReference type="SAM" id="SignalP"/>
    </source>
</evidence>
<feature type="chain" id="PRO_5045170856" evidence="5">
    <location>
        <begin position="23"/>
        <end position="243"/>
    </location>
</feature>
<evidence type="ECO:0000256" key="2">
    <source>
        <dbReference type="ARBA" id="ARBA00010333"/>
    </source>
</evidence>
<dbReference type="SMART" id="SM00079">
    <property type="entry name" value="PBPe"/>
    <property type="match status" value="1"/>
</dbReference>